<dbReference type="Proteomes" id="UP001515480">
    <property type="component" value="Unassembled WGS sequence"/>
</dbReference>
<keyword evidence="11" id="KW-1185">Reference proteome</keyword>
<feature type="compositionally biased region" description="Polar residues" evidence="8">
    <location>
        <begin position="689"/>
        <end position="698"/>
    </location>
</feature>
<evidence type="ECO:0000256" key="2">
    <source>
        <dbReference type="ARBA" id="ARBA00022448"/>
    </source>
</evidence>
<evidence type="ECO:0000256" key="9">
    <source>
        <dbReference type="SAM" id="Phobius"/>
    </source>
</evidence>
<sequence>MQSVHSAFSLGEFRSSWRRPTTLQDLSATTPRVAASLPASQRRRAALARPLRSAAPPRAPPSSNEHDKPLSRLTLPSKQRRPPPPPLSLPPRPAHPRLGVRRLPTLRRSPSHPVHLAPSDRASSGEMPSLFAARRGGSKLPTGGRVLYNPEHAWRLICQLSGSPMRSVVLARALVLTLVALASCLLFEYARDFTFQIPGAIITALSILVAVLVSSRVSDAYSKWEQGAKATEKLLCVSNSLMARLTAYILVAEDDVTTSRDKAELLARIRRLLVLSVVLIKKHARSEKDLEYETFIGLIQPTELKLFTSPATVNLIDGKKDKYPSRNRFAGILQLIMSEAAVMYWSGILKPEMFADTVSTLQRLEDVFEEFNYMSEYIMPFSYAQIYQVTTLIFLLVLPFSEGCWDLMGWGTLPMTFIVSTCFLTLNECAKEMELPLGDDPNDVDVNKVARRIDKQTAALLGFSLGGAVIPNFDLFPETRQAHDSKATTTRSAHSFYEDASSRELRWLAKHRDELLQLSISPQRSSSAIASLLFGKDRDVKLSLEEDKGQSSDSDKDGRSVVAPAAAGGAAPRRQVEEEEEHRPKASSNRRCSLPALDAKPKGGGRSLRWDDIDFATNSVDPDLAVRGSKQLGSPPLRRDDALCDDAGVSERGAEMRTVETRRASSEPAAQSTPSEGVAPFSFGPPDAKSSQAEPSLS</sequence>
<dbReference type="Pfam" id="PF25539">
    <property type="entry name" value="Bestrophin_2"/>
    <property type="match status" value="1"/>
</dbReference>
<dbReference type="InterPro" id="IPR044669">
    <property type="entry name" value="YneE/VCCN1/2-like"/>
</dbReference>
<evidence type="ECO:0000256" key="4">
    <source>
        <dbReference type="ARBA" id="ARBA00022692"/>
    </source>
</evidence>
<dbReference type="GO" id="GO:0005254">
    <property type="term" value="F:chloride channel activity"/>
    <property type="evidence" value="ECO:0007669"/>
    <property type="project" value="InterPro"/>
</dbReference>
<evidence type="ECO:0000313" key="11">
    <source>
        <dbReference type="Proteomes" id="UP001515480"/>
    </source>
</evidence>
<feature type="transmembrane region" description="Helical" evidence="9">
    <location>
        <begin position="169"/>
        <end position="189"/>
    </location>
</feature>
<gene>
    <name evidence="10" type="ORF">AB1Y20_008740</name>
</gene>
<reference evidence="10 11" key="1">
    <citation type="journal article" date="2024" name="Science">
        <title>Giant polyketide synthase enzymes in the biosynthesis of giant marine polyether toxins.</title>
        <authorList>
            <person name="Fallon T.R."/>
            <person name="Shende V.V."/>
            <person name="Wierzbicki I.H."/>
            <person name="Pendleton A.L."/>
            <person name="Watervoot N.F."/>
            <person name="Auber R.P."/>
            <person name="Gonzalez D.J."/>
            <person name="Wisecaver J.H."/>
            <person name="Moore B.S."/>
        </authorList>
    </citation>
    <scope>NUCLEOTIDE SEQUENCE [LARGE SCALE GENOMIC DNA]</scope>
    <source>
        <strain evidence="10 11">12B1</strain>
    </source>
</reference>
<feature type="compositionally biased region" description="Basic and acidic residues" evidence="8">
    <location>
        <begin position="652"/>
        <end position="665"/>
    </location>
</feature>
<feature type="transmembrane region" description="Helical" evidence="9">
    <location>
        <begin position="329"/>
        <end position="348"/>
    </location>
</feature>
<name>A0AB34IUA3_PRYPA</name>
<organism evidence="10 11">
    <name type="scientific">Prymnesium parvum</name>
    <name type="common">Toxic golden alga</name>
    <dbReference type="NCBI Taxonomy" id="97485"/>
    <lineage>
        <taxon>Eukaryota</taxon>
        <taxon>Haptista</taxon>
        <taxon>Haptophyta</taxon>
        <taxon>Prymnesiophyceae</taxon>
        <taxon>Prymnesiales</taxon>
        <taxon>Prymnesiaceae</taxon>
        <taxon>Prymnesium</taxon>
    </lineage>
</organism>
<comment type="subcellular location">
    <subcellularLocation>
        <location evidence="1">Cell membrane</location>
        <topology evidence="1">Multi-pass membrane protein</topology>
    </subcellularLocation>
</comment>
<evidence type="ECO:0000256" key="8">
    <source>
        <dbReference type="SAM" id="MobiDB-lite"/>
    </source>
</evidence>
<keyword evidence="7 9" id="KW-0472">Membrane</keyword>
<evidence type="ECO:0008006" key="12">
    <source>
        <dbReference type="Google" id="ProtNLM"/>
    </source>
</evidence>
<feature type="compositionally biased region" description="Basic and acidic residues" evidence="8">
    <location>
        <begin position="545"/>
        <end position="559"/>
    </location>
</feature>
<evidence type="ECO:0000313" key="10">
    <source>
        <dbReference type="EMBL" id="KAL1504974.1"/>
    </source>
</evidence>
<evidence type="ECO:0000256" key="7">
    <source>
        <dbReference type="ARBA" id="ARBA00023136"/>
    </source>
</evidence>
<dbReference type="AlphaFoldDB" id="A0AB34IUA3"/>
<keyword evidence="2" id="KW-0813">Transport</keyword>
<feature type="region of interest" description="Disordered" evidence="8">
    <location>
        <begin position="545"/>
        <end position="698"/>
    </location>
</feature>
<keyword evidence="6" id="KW-0406">Ion transport</keyword>
<proteinExistence type="predicted"/>
<feature type="transmembrane region" description="Helical" evidence="9">
    <location>
        <begin position="377"/>
        <end position="400"/>
    </location>
</feature>
<feature type="region of interest" description="Disordered" evidence="8">
    <location>
        <begin position="1"/>
        <end position="126"/>
    </location>
</feature>
<evidence type="ECO:0000256" key="3">
    <source>
        <dbReference type="ARBA" id="ARBA00022475"/>
    </source>
</evidence>
<evidence type="ECO:0000256" key="1">
    <source>
        <dbReference type="ARBA" id="ARBA00004651"/>
    </source>
</evidence>
<feature type="compositionally biased region" description="Low complexity" evidence="8">
    <location>
        <begin position="560"/>
        <end position="573"/>
    </location>
</feature>
<keyword evidence="4 9" id="KW-0812">Transmembrane</keyword>
<feature type="compositionally biased region" description="Polar residues" evidence="8">
    <location>
        <begin position="18"/>
        <end position="30"/>
    </location>
</feature>
<protein>
    <recommendedName>
        <fullName evidence="12">Bestrophin homolog</fullName>
    </recommendedName>
</protein>
<feature type="transmembrane region" description="Helical" evidence="9">
    <location>
        <begin position="407"/>
        <end position="426"/>
    </location>
</feature>
<evidence type="ECO:0000256" key="6">
    <source>
        <dbReference type="ARBA" id="ARBA00023065"/>
    </source>
</evidence>
<dbReference type="EMBL" id="JBGBPQ010000019">
    <property type="protein sequence ID" value="KAL1504974.1"/>
    <property type="molecule type" value="Genomic_DNA"/>
</dbReference>
<feature type="compositionally biased region" description="Pro residues" evidence="8">
    <location>
        <begin position="82"/>
        <end position="93"/>
    </location>
</feature>
<feature type="transmembrane region" description="Helical" evidence="9">
    <location>
        <begin position="195"/>
        <end position="213"/>
    </location>
</feature>
<keyword evidence="5 9" id="KW-1133">Transmembrane helix</keyword>
<evidence type="ECO:0000256" key="5">
    <source>
        <dbReference type="ARBA" id="ARBA00022989"/>
    </source>
</evidence>
<dbReference type="GO" id="GO:0005886">
    <property type="term" value="C:plasma membrane"/>
    <property type="evidence" value="ECO:0007669"/>
    <property type="project" value="UniProtKB-SubCell"/>
</dbReference>
<dbReference type="PANTHER" id="PTHR33281">
    <property type="entry name" value="UPF0187 PROTEIN YNEE"/>
    <property type="match status" value="1"/>
</dbReference>
<feature type="compositionally biased region" description="Low complexity" evidence="8">
    <location>
        <begin position="47"/>
        <end position="56"/>
    </location>
</feature>
<dbReference type="PANTHER" id="PTHR33281:SF19">
    <property type="entry name" value="VOLTAGE-DEPENDENT ANION CHANNEL-FORMING PROTEIN YNEE"/>
    <property type="match status" value="1"/>
</dbReference>
<comment type="caution">
    <text evidence="10">The sequence shown here is derived from an EMBL/GenBank/DDBJ whole genome shotgun (WGS) entry which is preliminary data.</text>
</comment>
<accession>A0AB34IUA3</accession>
<keyword evidence="3" id="KW-1003">Cell membrane</keyword>